<keyword evidence="1" id="KW-0812">Transmembrane</keyword>
<evidence type="ECO:0008006" key="4">
    <source>
        <dbReference type="Google" id="ProtNLM"/>
    </source>
</evidence>
<feature type="transmembrane region" description="Helical" evidence="1">
    <location>
        <begin position="51"/>
        <end position="71"/>
    </location>
</feature>
<dbReference type="Proteomes" id="UP001550044">
    <property type="component" value="Unassembled WGS sequence"/>
</dbReference>
<proteinExistence type="predicted"/>
<feature type="transmembrane region" description="Helical" evidence="1">
    <location>
        <begin position="83"/>
        <end position="100"/>
    </location>
</feature>
<evidence type="ECO:0000256" key="1">
    <source>
        <dbReference type="SAM" id="Phobius"/>
    </source>
</evidence>
<dbReference type="RefSeq" id="WP_093773712.1">
    <property type="nucleotide sequence ID" value="NZ_JBEXEF010000135.1"/>
</dbReference>
<feature type="transmembrane region" description="Helical" evidence="1">
    <location>
        <begin position="106"/>
        <end position="129"/>
    </location>
</feature>
<organism evidence="2 3">
    <name type="scientific">Streptomyces sp. 900116325</name>
    <dbReference type="NCBI Taxonomy" id="3154295"/>
    <lineage>
        <taxon>Bacteria</taxon>
        <taxon>Bacillati</taxon>
        <taxon>Actinomycetota</taxon>
        <taxon>Actinomycetes</taxon>
        <taxon>Kitasatosporales</taxon>
        <taxon>Streptomycetaceae</taxon>
        <taxon>Streptomyces</taxon>
    </lineage>
</organism>
<evidence type="ECO:0000313" key="2">
    <source>
        <dbReference type="EMBL" id="MET8434901.1"/>
    </source>
</evidence>
<dbReference type="EMBL" id="JBEXIP010000014">
    <property type="protein sequence ID" value="MET8434901.1"/>
    <property type="molecule type" value="Genomic_DNA"/>
</dbReference>
<keyword evidence="1" id="KW-0472">Membrane</keyword>
<gene>
    <name evidence="2" type="ORF">ABZV61_19295</name>
</gene>
<name>A0ABV2UAN7_9ACTN</name>
<accession>A0ABV2UAN7</accession>
<comment type="caution">
    <text evidence="2">The sequence shown here is derived from an EMBL/GenBank/DDBJ whole genome shotgun (WGS) entry which is preliminary data.</text>
</comment>
<feature type="transmembrane region" description="Helical" evidence="1">
    <location>
        <begin position="21"/>
        <end position="39"/>
    </location>
</feature>
<protein>
    <recommendedName>
        <fullName evidence="4">Integral membrane protein</fullName>
    </recommendedName>
</protein>
<keyword evidence="3" id="KW-1185">Reference proteome</keyword>
<evidence type="ECO:0000313" key="3">
    <source>
        <dbReference type="Proteomes" id="UP001550044"/>
    </source>
</evidence>
<sequence length="133" mass="13769">MATHASMPRRAARAHTKHPSTLSWAMPVTLGVILGWWATSIVRGGGVLTGTQLALGLISGAVLAALCYGLGRVQKRLPVEAKAIAYGTLFGGSVGFLYSLSAKTSVLAAIVLGLVTGAGMLVCAFYAFYVTKD</sequence>
<reference evidence="2 3" key="1">
    <citation type="submission" date="2024-06" db="EMBL/GenBank/DDBJ databases">
        <title>The Natural Products Discovery Center: Release of the First 8490 Sequenced Strains for Exploring Actinobacteria Biosynthetic Diversity.</title>
        <authorList>
            <person name="Kalkreuter E."/>
            <person name="Kautsar S.A."/>
            <person name="Yang D."/>
            <person name="Bader C.D."/>
            <person name="Teijaro C.N."/>
            <person name="Fluegel L."/>
            <person name="Davis C.M."/>
            <person name="Simpson J.R."/>
            <person name="Lauterbach L."/>
            <person name="Steele A.D."/>
            <person name="Gui C."/>
            <person name="Meng S."/>
            <person name="Li G."/>
            <person name="Viehrig K."/>
            <person name="Ye F."/>
            <person name="Su P."/>
            <person name="Kiefer A.F."/>
            <person name="Nichols A."/>
            <person name="Cepeda A.J."/>
            <person name="Yan W."/>
            <person name="Fan B."/>
            <person name="Jiang Y."/>
            <person name="Adhikari A."/>
            <person name="Zheng C.-J."/>
            <person name="Schuster L."/>
            <person name="Cowan T.M."/>
            <person name="Smanski M.J."/>
            <person name="Chevrette M.G."/>
            <person name="De Carvalho L.P.S."/>
            <person name="Shen B."/>
        </authorList>
    </citation>
    <scope>NUCLEOTIDE SEQUENCE [LARGE SCALE GENOMIC DNA]</scope>
    <source>
        <strain evidence="2 3">NPDC005137</strain>
    </source>
</reference>
<keyword evidence="1" id="KW-1133">Transmembrane helix</keyword>